<comment type="caution">
    <text evidence="4">The sequence shown here is derived from an EMBL/GenBank/DDBJ whole genome shotgun (WGS) entry which is preliminary data.</text>
</comment>
<organism evidence="4 5">
    <name type="scientific">Litchfieldella rifensis</name>
    <dbReference type="NCBI Taxonomy" id="762643"/>
    <lineage>
        <taxon>Bacteria</taxon>
        <taxon>Pseudomonadati</taxon>
        <taxon>Pseudomonadota</taxon>
        <taxon>Gammaproteobacteria</taxon>
        <taxon>Oceanospirillales</taxon>
        <taxon>Halomonadaceae</taxon>
        <taxon>Litchfieldella</taxon>
    </lineage>
</organism>
<keyword evidence="5" id="KW-1185">Reference proteome</keyword>
<dbReference type="PANTHER" id="PTHR48108">
    <property type="entry name" value="CBS DOMAIN-CONTAINING PROTEIN CBSX2, CHLOROPLASTIC"/>
    <property type="match status" value="1"/>
</dbReference>
<dbReference type="Pfam" id="PF00571">
    <property type="entry name" value="CBS"/>
    <property type="match status" value="2"/>
</dbReference>
<name>A0ABV7LUZ4_9GAMM</name>
<dbReference type="InterPro" id="IPR051462">
    <property type="entry name" value="CBS_domain-containing"/>
</dbReference>
<accession>A0ABV7LUZ4</accession>
<dbReference type="SMART" id="SM00116">
    <property type="entry name" value="CBS"/>
    <property type="match status" value="2"/>
</dbReference>
<dbReference type="SUPFAM" id="SSF54631">
    <property type="entry name" value="CBS-domain pair"/>
    <property type="match status" value="1"/>
</dbReference>
<dbReference type="InterPro" id="IPR000644">
    <property type="entry name" value="CBS_dom"/>
</dbReference>
<feature type="domain" description="CBS" evidence="3">
    <location>
        <begin position="28"/>
        <end position="85"/>
    </location>
</feature>
<dbReference type="Proteomes" id="UP001595579">
    <property type="component" value="Unassembled WGS sequence"/>
</dbReference>
<evidence type="ECO:0000259" key="3">
    <source>
        <dbReference type="PROSITE" id="PS51371"/>
    </source>
</evidence>
<dbReference type="EMBL" id="JBHRUG010000048">
    <property type="protein sequence ID" value="MFC3285889.1"/>
    <property type="molecule type" value="Genomic_DNA"/>
</dbReference>
<reference evidence="5" key="1">
    <citation type="journal article" date="2019" name="Int. J. Syst. Evol. Microbiol.">
        <title>The Global Catalogue of Microorganisms (GCM) 10K type strain sequencing project: providing services to taxonomists for standard genome sequencing and annotation.</title>
        <authorList>
            <consortium name="The Broad Institute Genomics Platform"/>
            <consortium name="The Broad Institute Genome Sequencing Center for Infectious Disease"/>
            <person name="Wu L."/>
            <person name="Ma J."/>
        </authorList>
    </citation>
    <scope>NUCLEOTIDE SEQUENCE [LARGE SCALE GENOMIC DNA]</scope>
    <source>
        <strain evidence="5">CECT 7698</strain>
    </source>
</reference>
<evidence type="ECO:0000256" key="2">
    <source>
        <dbReference type="PROSITE-ProRule" id="PRU00703"/>
    </source>
</evidence>
<dbReference type="PANTHER" id="PTHR48108:SF34">
    <property type="entry name" value="CBS DOMAIN-CONTAINING PROTEIN YHCV"/>
    <property type="match status" value="1"/>
</dbReference>
<sequence length="163" mass="17850">MSAEPSAWRSDMVSLTNGGFVMQVREVMTPRSQASYLDMDASIREVAEKMQQDGSGFEPLVQGDKIAGTVTDRDIAVRAVAEGKSPDDKVSSIATTSVLYTFEDKDVKDVLQNMREQKVQRLVVLNNASDKDFTGILSLGDIANRCEDDEAAKGIVGCCKHYH</sequence>
<dbReference type="PROSITE" id="PS51371">
    <property type="entry name" value="CBS"/>
    <property type="match status" value="2"/>
</dbReference>
<keyword evidence="2" id="KW-0129">CBS domain</keyword>
<protein>
    <submittedName>
        <fullName evidence="4">CBS domain-containing protein</fullName>
    </submittedName>
</protein>
<evidence type="ECO:0000256" key="1">
    <source>
        <dbReference type="ARBA" id="ARBA00022737"/>
    </source>
</evidence>
<dbReference type="InterPro" id="IPR046342">
    <property type="entry name" value="CBS_dom_sf"/>
</dbReference>
<evidence type="ECO:0000313" key="4">
    <source>
        <dbReference type="EMBL" id="MFC3285889.1"/>
    </source>
</evidence>
<proteinExistence type="predicted"/>
<gene>
    <name evidence="4" type="ORF">ACFOEV_20005</name>
</gene>
<feature type="domain" description="CBS" evidence="3">
    <location>
        <begin position="94"/>
        <end position="153"/>
    </location>
</feature>
<dbReference type="Gene3D" id="3.10.580.10">
    <property type="entry name" value="CBS-domain"/>
    <property type="match status" value="1"/>
</dbReference>
<evidence type="ECO:0000313" key="5">
    <source>
        <dbReference type="Proteomes" id="UP001595579"/>
    </source>
</evidence>
<keyword evidence="1" id="KW-0677">Repeat</keyword>
<dbReference type="RefSeq" id="WP_386776660.1">
    <property type="nucleotide sequence ID" value="NZ_JBHRUG010000048.1"/>
</dbReference>